<feature type="compositionally biased region" description="Acidic residues" evidence="8">
    <location>
        <begin position="1216"/>
        <end position="1225"/>
    </location>
</feature>
<feature type="compositionally biased region" description="Acidic residues" evidence="8">
    <location>
        <begin position="172"/>
        <end position="183"/>
    </location>
</feature>
<feature type="compositionally biased region" description="Basic and acidic residues" evidence="8">
    <location>
        <begin position="745"/>
        <end position="802"/>
    </location>
</feature>
<feature type="compositionally biased region" description="Basic and acidic residues" evidence="8">
    <location>
        <begin position="600"/>
        <end position="633"/>
    </location>
</feature>
<feature type="domain" description="Inner centromere protein ARK-binding" evidence="9">
    <location>
        <begin position="1213"/>
        <end position="1267"/>
    </location>
</feature>
<proteinExistence type="inferred from homology"/>
<evidence type="ECO:0000259" key="9">
    <source>
        <dbReference type="Pfam" id="PF03941"/>
    </source>
</evidence>
<sequence>MAAAGARAQKPVGSAAWISTEKENFMQLVDQEMEEIEYPVRHEMDWLNEHMAEVFSNNQSNFADVFKTPGKLRGKTPRTVRKRDANESRVPLSEIFSSANNNSKTENKFSVSPAVQRSPTKPVTAAAGPATATEAKKTTENTSQPEYPDLTQNLNSFPQYNTDSGYHGMPEDERDEEEEEDDVVLTQVQPESQSSTQPMDQEPIAAEEQLHQPHEERRTTGASFHSAREDVHQREETVEPEVTESSPKRNVSTSPQKQKSPTKDTEDVDEAPRQPEEEPEDKIMSDVDSEQEPASESARKGIVELEPEHAPEPEAKPSAQAHQEPEPEEEPEATPRRESPPTEKAAPKPVSSPLKDTKSSPPTNATSQPREHHQDDQDDANDDMALDSLDEIGSPSEGSPVRPPIRKSSLTFASLPAREPLTKKSLGGSRISRTSHLDLNKLSSAGGYLGRQTGGHRTTQHVAEDSNIHDDRMDIDDKKDATEENRDAETRASKLHNKSSTQLLHEKISMLGKLQPSRPTKSIPSVPGLSTAQVTYPELPTAKSEAKQEPSGPKPRETPAPDSAADDDWIKPLNSPYRPDVRASQKAGSLGKHSVARIARGGEEDRPSVDRDRDVHPTEEPRTSSKHASDAARGKSSTPSYSSPQRPAHQKSASANLDNQMSTTPVGSPAERYDGPISASKSRLQSIVQSAKGLFMNTGGVTAAARVESASPDQPRLRHTGRLDTDRNRESQRPQSTQPPSPPRQEGRRTRSSTEREEKRRQKELEDRQKEEEQAERARQLEKQRTMKLKAPQEKPTADPEARAPTTESATVLPTQKTSHLQKPSKEPEPSIEAGPKLVAPSSVSQQQSSKQNERRPLKPAREVQKPKPQPVSIRVGSALSRQMPLASQVSSNTRESSVPAPTPASASKPSTLKKKASNTSLHTASSNSSFRSSISSQSQRKAQLASERKREQEEREARRREEQRRELERKRAAQQQEEARRQEMRSRAEAERRERLAAEDPKKAAHMQAIEKRRLENQRRLERQGSQQPEASQRSELGAARPASRLGSIQPFNRSINQPQPNPAKPPKRGLDDEANHRPTAPKSATMQPSGETKRRRTEDEQSRMSSMRPAMAPPIRQSNIRKEPTQPSIFGHTQPSVAHQSGSSIFKTGQAQRPGHPLDMAKYASGKIPFAEPPSVQPAAHRTPAAASASQKAPVKESPKYPNGENINLPEIATDSEDEDSDAEMLPVPKWAQPKELESLLRQQEGMEVDSIFGPIAPFSLEETFKSDKKIKKFRERTSSANWSGADGLTQDEIRRDLAERQRLRLNGGWSFNG</sequence>
<feature type="compositionally biased region" description="Basic and acidic residues" evidence="8">
    <location>
        <begin position="721"/>
        <end position="732"/>
    </location>
</feature>
<feature type="compositionally biased region" description="Acidic residues" evidence="8">
    <location>
        <begin position="376"/>
        <end position="390"/>
    </location>
</feature>
<evidence type="ECO:0000256" key="5">
    <source>
        <dbReference type="ARBA" id="ARBA00022829"/>
    </source>
</evidence>
<feature type="compositionally biased region" description="Polar residues" evidence="8">
    <location>
        <begin position="140"/>
        <end position="164"/>
    </location>
</feature>
<dbReference type="GO" id="GO:0005634">
    <property type="term" value="C:nucleus"/>
    <property type="evidence" value="ECO:0007669"/>
    <property type="project" value="UniProtKB-SubCell"/>
</dbReference>
<gene>
    <name evidence="10" type="ORF">RIB2604_02604140</name>
</gene>
<comment type="similarity">
    <text evidence="3">Belongs to the INCENP family.</text>
</comment>
<dbReference type="Pfam" id="PF03941">
    <property type="entry name" value="INCENP_ARK-bind"/>
    <property type="match status" value="1"/>
</dbReference>
<feature type="compositionally biased region" description="Polar residues" evidence="8">
    <location>
        <begin position="635"/>
        <end position="666"/>
    </location>
</feature>
<feature type="compositionally biased region" description="Basic and acidic residues" evidence="8">
    <location>
        <begin position="226"/>
        <end position="237"/>
    </location>
</feature>
<keyword evidence="7" id="KW-0539">Nucleus</keyword>
<feature type="compositionally biased region" description="Polar residues" evidence="8">
    <location>
        <begin position="95"/>
        <end position="118"/>
    </location>
</feature>
<keyword evidence="4" id="KW-0963">Cytoplasm</keyword>
<evidence type="ECO:0000256" key="7">
    <source>
        <dbReference type="ARBA" id="ARBA00023242"/>
    </source>
</evidence>
<evidence type="ECO:0000256" key="2">
    <source>
        <dbReference type="ARBA" id="ARBA00004186"/>
    </source>
</evidence>
<name>A0A146FUC4_ASPKA</name>
<feature type="compositionally biased region" description="Basic and acidic residues" evidence="8">
    <location>
        <begin position="261"/>
        <end position="285"/>
    </location>
</feature>
<feature type="compositionally biased region" description="Polar residues" evidence="8">
    <location>
        <begin position="1026"/>
        <end position="1036"/>
    </location>
</feature>
<evidence type="ECO:0000313" key="10">
    <source>
        <dbReference type="EMBL" id="GAT28769.1"/>
    </source>
</evidence>
<accession>A0A146FUC4</accession>
<feature type="compositionally biased region" description="Basic and acidic residues" evidence="8">
    <location>
        <begin position="462"/>
        <end position="492"/>
    </location>
</feature>
<dbReference type="PANTHER" id="PTHR13142:SF1">
    <property type="entry name" value="INNER CENTROMERE PROTEIN"/>
    <property type="match status" value="1"/>
</dbReference>
<evidence type="ECO:0000256" key="4">
    <source>
        <dbReference type="ARBA" id="ARBA00022490"/>
    </source>
</evidence>
<feature type="compositionally biased region" description="Low complexity" evidence="8">
    <location>
        <begin position="1180"/>
        <end position="1192"/>
    </location>
</feature>
<feature type="compositionally biased region" description="Basic and acidic residues" evidence="8">
    <location>
        <begin position="544"/>
        <end position="559"/>
    </location>
</feature>
<dbReference type="PANTHER" id="PTHR13142">
    <property type="entry name" value="INNER CENTROMERE PROTEIN"/>
    <property type="match status" value="1"/>
</dbReference>
<evidence type="ECO:0000313" key="11">
    <source>
        <dbReference type="Proteomes" id="UP000075230"/>
    </source>
</evidence>
<keyword evidence="6" id="KW-0206">Cytoskeleton</keyword>
<dbReference type="VEuPathDB" id="FungiDB:ASPFODRAFT_217352"/>
<feature type="compositionally biased region" description="Polar residues" evidence="8">
    <location>
        <begin position="886"/>
        <end position="896"/>
    </location>
</feature>
<keyword evidence="5" id="KW-0159">Chromosome partition</keyword>
<feature type="compositionally biased region" description="Polar residues" evidence="8">
    <location>
        <begin position="1127"/>
        <end position="1153"/>
    </location>
</feature>
<feature type="compositionally biased region" description="Low complexity" evidence="8">
    <location>
        <begin position="119"/>
        <end position="133"/>
    </location>
</feature>
<feature type="compositionally biased region" description="Basic and acidic residues" evidence="8">
    <location>
        <begin position="297"/>
        <end position="315"/>
    </location>
</feature>
<feature type="compositionally biased region" description="Polar residues" evidence="8">
    <location>
        <begin position="359"/>
        <end position="368"/>
    </location>
</feature>
<dbReference type="GO" id="GO:0007059">
    <property type="term" value="P:chromosome segregation"/>
    <property type="evidence" value="ECO:0007669"/>
    <property type="project" value="UniProtKB-KW"/>
</dbReference>
<evidence type="ECO:0000256" key="8">
    <source>
        <dbReference type="SAM" id="MobiDB-lite"/>
    </source>
</evidence>
<dbReference type="EMBL" id="BCWF01000025">
    <property type="protein sequence ID" value="GAT28769.1"/>
    <property type="molecule type" value="Genomic_DNA"/>
</dbReference>
<dbReference type="Gene3D" id="6.10.250.2990">
    <property type="match status" value="1"/>
</dbReference>
<feature type="compositionally biased region" description="Polar residues" evidence="8">
    <location>
        <begin position="517"/>
        <end position="534"/>
    </location>
</feature>
<feature type="compositionally biased region" description="Polar residues" evidence="8">
    <location>
        <begin position="248"/>
        <end position="259"/>
    </location>
</feature>
<evidence type="ECO:0000256" key="6">
    <source>
        <dbReference type="ARBA" id="ARBA00023212"/>
    </source>
</evidence>
<feature type="region of interest" description="Disordered" evidence="8">
    <location>
        <begin position="704"/>
        <end position="1233"/>
    </location>
</feature>
<comment type="caution">
    <text evidence="10">The sequence shown here is derived from an EMBL/GenBank/DDBJ whole genome shotgun (WGS) entry which is preliminary data.</text>
</comment>
<feature type="compositionally biased region" description="Basic and acidic residues" evidence="8">
    <location>
        <begin position="208"/>
        <end position="219"/>
    </location>
</feature>
<reference evidence="11" key="2">
    <citation type="submission" date="2016-02" db="EMBL/GenBank/DDBJ databases">
        <title>Genome sequencing of Aspergillus luchuensis NBRC 4314.</title>
        <authorList>
            <person name="Yamada O."/>
        </authorList>
    </citation>
    <scope>NUCLEOTIDE SEQUENCE [LARGE SCALE GENOMIC DNA]</scope>
    <source>
        <strain evidence="11">RIB 2604</strain>
    </source>
</reference>
<protein>
    <submittedName>
        <fullName evidence="10">Inner centromere protein, ARK binding region protein</fullName>
    </submittedName>
</protein>
<evidence type="ECO:0000256" key="1">
    <source>
        <dbReference type="ARBA" id="ARBA00004123"/>
    </source>
</evidence>
<comment type="subcellular location">
    <subcellularLocation>
        <location evidence="2">Cytoplasm</location>
        <location evidence="2">Cytoskeleton</location>
        <location evidence="2">Spindle</location>
    </subcellularLocation>
    <subcellularLocation>
        <location evidence="1">Nucleus</location>
    </subcellularLocation>
</comment>
<feature type="compositionally biased region" description="Polar residues" evidence="8">
    <location>
        <begin position="186"/>
        <end position="199"/>
    </location>
</feature>
<organism evidence="10 11">
    <name type="scientific">Aspergillus kawachii</name>
    <name type="common">White koji mold</name>
    <name type="synonym">Aspergillus awamori var. kawachi</name>
    <dbReference type="NCBI Taxonomy" id="1069201"/>
    <lineage>
        <taxon>Eukaryota</taxon>
        <taxon>Fungi</taxon>
        <taxon>Dikarya</taxon>
        <taxon>Ascomycota</taxon>
        <taxon>Pezizomycotina</taxon>
        <taxon>Eurotiomycetes</taxon>
        <taxon>Eurotiomycetidae</taxon>
        <taxon>Eurotiales</taxon>
        <taxon>Aspergillaceae</taxon>
        <taxon>Aspergillus</taxon>
        <taxon>Aspergillus subgen. Circumdati</taxon>
    </lineage>
</organism>
<feature type="compositionally biased region" description="Polar residues" evidence="8">
    <location>
        <begin position="806"/>
        <end position="822"/>
    </location>
</feature>
<evidence type="ECO:0000256" key="3">
    <source>
        <dbReference type="ARBA" id="ARBA00010042"/>
    </source>
</evidence>
<reference evidence="10 11" key="1">
    <citation type="journal article" date="2016" name="DNA Res.">
        <title>Genome sequence of Aspergillus luchuensis NBRC 4314.</title>
        <authorList>
            <person name="Yamada O."/>
            <person name="Machida M."/>
            <person name="Hosoyama A."/>
            <person name="Goto M."/>
            <person name="Takahashi T."/>
            <person name="Futagami T."/>
            <person name="Yamagata Y."/>
            <person name="Takeuchi M."/>
            <person name="Kobayashi T."/>
            <person name="Koike H."/>
            <person name="Abe K."/>
            <person name="Asai K."/>
            <person name="Arita M."/>
            <person name="Fujita N."/>
            <person name="Fukuda K."/>
            <person name="Higa K."/>
            <person name="Horikawa H."/>
            <person name="Ishikawa T."/>
            <person name="Jinno K."/>
            <person name="Kato Y."/>
            <person name="Kirimura K."/>
            <person name="Mizutani O."/>
            <person name="Nakasone K."/>
            <person name="Sano M."/>
            <person name="Shiraishi Y."/>
            <person name="Tsukahara M."/>
            <person name="Gomi K."/>
        </authorList>
    </citation>
    <scope>NUCLEOTIDE SEQUENCE [LARGE SCALE GENOMIC DNA]</scope>
    <source>
        <strain evidence="10 11">RIB 2604</strain>
    </source>
</reference>
<feature type="compositionally biased region" description="Basic and acidic residues" evidence="8">
    <location>
        <begin position="852"/>
        <end position="866"/>
    </location>
</feature>
<feature type="compositionally biased region" description="Low complexity" evidence="8">
    <location>
        <begin position="926"/>
        <end position="939"/>
    </location>
</feature>
<dbReference type="GO" id="GO:0005819">
    <property type="term" value="C:spindle"/>
    <property type="evidence" value="ECO:0007669"/>
    <property type="project" value="UniProtKB-SubCell"/>
</dbReference>
<dbReference type="Proteomes" id="UP000075230">
    <property type="component" value="Unassembled WGS sequence"/>
</dbReference>
<dbReference type="InterPro" id="IPR005635">
    <property type="entry name" value="Inner_centromere_prot_ARK-bd"/>
</dbReference>
<feature type="compositionally biased region" description="Basic and acidic residues" evidence="8">
    <location>
        <begin position="947"/>
        <end position="1024"/>
    </location>
</feature>
<feature type="region of interest" description="Disordered" evidence="8">
    <location>
        <begin position="94"/>
        <end position="685"/>
    </location>
</feature>
<feature type="compositionally biased region" description="Low complexity" evidence="8">
    <location>
        <begin position="842"/>
        <end position="851"/>
    </location>
</feature>
<feature type="compositionally biased region" description="Low complexity" evidence="8">
    <location>
        <begin position="897"/>
        <end position="911"/>
    </location>
</feature>